<evidence type="ECO:0000313" key="9">
    <source>
        <dbReference type="EMBL" id="BDA78332.1"/>
    </source>
</evidence>
<comment type="similarity">
    <text evidence="7">Belongs to the KAE1 / TsaD family.</text>
</comment>
<evidence type="ECO:0000259" key="8">
    <source>
        <dbReference type="Pfam" id="PF00814"/>
    </source>
</evidence>
<dbReference type="Pfam" id="PF00814">
    <property type="entry name" value="TsaD"/>
    <property type="match status" value="1"/>
</dbReference>
<evidence type="ECO:0000256" key="1">
    <source>
        <dbReference type="ARBA" id="ARBA00022679"/>
    </source>
</evidence>
<comment type="function">
    <text evidence="7">Required for the formation of a threonylcarbamoyl group on adenosine at position 37 (t(6)A37) in tRNAs that read codons beginning with adenine. Is involved in the transfer of the threonylcarbamoyl moiety of threonylcarbamoyl-AMP (TC-AMP) to the N6 group of A37, together with TsaE and TsaB. TsaD likely plays a direct catalytic role in this reaction.</text>
</comment>
<dbReference type="InterPro" id="IPR043129">
    <property type="entry name" value="ATPase_NBD"/>
</dbReference>
<dbReference type="Proteomes" id="UP000245263">
    <property type="component" value="Chromosome 1"/>
</dbReference>
<dbReference type="InterPro" id="IPR022450">
    <property type="entry name" value="TsaD"/>
</dbReference>
<feature type="binding site" evidence="7">
    <location>
        <position position="114"/>
    </location>
    <ligand>
        <name>Fe cation</name>
        <dbReference type="ChEBI" id="CHEBI:24875"/>
    </ligand>
</feature>
<dbReference type="EC" id="2.3.1.234" evidence="7"/>
<feature type="binding site" evidence="7">
    <location>
        <position position="187"/>
    </location>
    <ligand>
        <name>substrate</name>
    </ligand>
</feature>
<dbReference type="RefSeq" id="WP_242935387.1">
    <property type="nucleotide sequence ID" value="NZ_AP025028.1"/>
</dbReference>
<dbReference type="HAMAP" id="MF_01445">
    <property type="entry name" value="TsaD"/>
    <property type="match status" value="1"/>
</dbReference>
<evidence type="ECO:0000256" key="6">
    <source>
        <dbReference type="ARBA" id="ARBA00048117"/>
    </source>
</evidence>
<keyword evidence="2 7" id="KW-0819">tRNA processing</keyword>
<accession>A0ABN6KBJ7</accession>
<dbReference type="InterPro" id="IPR017861">
    <property type="entry name" value="KAE1/TsaD"/>
</dbReference>
<organism evidence="9 10">
    <name type="scientific">Leptospira kobayashii</name>
    <dbReference type="NCBI Taxonomy" id="1917830"/>
    <lineage>
        <taxon>Bacteria</taxon>
        <taxon>Pseudomonadati</taxon>
        <taxon>Spirochaetota</taxon>
        <taxon>Spirochaetia</taxon>
        <taxon>Leptospirales</taxon>
        <taxon>Leptospiraceae</taxon>
        <taxon>Leptospira</taxon>
    </lineage>
</organism>
<evidence type="ECO:0000256" key="4">
    <source>
        <dbReference type="ARBA" id="ARBA00023004"/>
    </source>
</evidence>
<comment type="cofactor">
    <cofactor evidence="7">
        <name>Fe(2+)</name>
        <dbReference type="ChEBI" id="CHEBI:29033"/>
    </cofactor>
    <text evidence="7">Binds 1 Fe(2+) ion per subunit.</text>
</comment>
<keyword evidence="1 7" id="KW-0808">Transferase</keyword>
<dbReference type="NCBIfam" id="TIGR00329">
    <property type="entry name" value="gcp_kae1"/>
    <property type="match status" value="1"/>
</dbReference>
<feature type="binding site" evidence="7">
    <location>
        <position position="282"/>
    </location>
    <ligand>
        <name>substrate</name>
    </ligand>
</feature>
<evidence type="ECO:0000256" key="7">
    <source>
        <dbReference type="HAMAP-Rule" id="MF_01445"/>
    </source>
</evidence>
<evidence type="ECO:0000313" key="10">
    <source>
        <dbReference type="Proteomes" id="UP000245263"/>
    </source>
</evidence>
<feature type="binding site" evidence="7">
    <location>
        <position position="170"/>
    </location>
    <ligand>
        <name>substrate</name>
    </ligand>
</feature>
<dbReference type="NCBIfam" id="TIGR03723">
    <property type="entry name" value="T6A_TsaD_YgjD"/>
    <property type="match status" value="1"/>
</dbReference>
<feature type="binding site" evidence="7">
    <location>
        <position position="118"/>
    </location>
    <ligand>
        <name>Fe cation</name>
        <dbReference type="ChEBI" id="CHEBI:24875"/>
    </ligand>
</feature>
<dbReference type="SUPFAM" id="SSF53067">
    <property type="entry name" value="Actin-like ATPase domain"/>
    <property type="match status" value="1"/>
</dbReference>
<dbReference type="PRINTS" id="PR00789">
    <property type="entry name" value="OSIALOPTASE"/>
</dbReference>
<comment type="subcellular location">
    <subcellularLocation>
        <location evidence="7">Cytoplasm</location>
    </subcellularLocation>
</comment>
<protein>
    <recommendedName>
        <fullName evidence="7">tRNA N6-adenosine threonylcarbamoyltransferase</fullName>
        <ecNumber evidence="7">2.3.1.234</ecNumber>
    </recommendedName>
    <alternativeName>
        <fullName evidence="7">N6-L-threonylcarbamoyladenine synthase</fullName>
        <shortName evidence="7">t(6)A synthase</shortName>
    </alternativeName>
    <alternativeName>
        <fullName evidence="7">t(6)A37 threonylcarbamoyladenosine biosynthesis protein TsaD</fullName>
    </alternativeName>
    <alternativeName>
        <fullName evidence="7">tRNA threonylcarbamoyladenosine biosynthesis protein TsaD</fullName>
    </alternativeName>
</protein>
<dbReference type="InterPro" id="IPR000905">
    <property type="entry name" value="Gcp-like_dom"/>
</dbReference>
<feature type="binding site" evidence="7">
    <location>
        <position position="311"/>
    </location>
    <ligand>
        <name>Fe cation</name>
        <dbReference type="ChEBI" id="CHEBI:24875"/>
    </ligand>
</feature>
<feature type="binding site" evidence="7">
    <location>
        <position position="183"/>
    </location>
    <ligand>
        <name>substrate</name>
    </ligand>
</feature>
<gene>
    <name evidence="7 9" type="primary">tsaD</name>
    <name evidence="9" type="ORF">LPTSP3_g12620</name>
</gene>
<keyword evidence="7" id="KW-0963">Cytoplasm</keyword>
<keyword evidence="10" id="KW-1185">Reference proteome</keyword>
<evidence type="ECO:0000256" key="2">
    <source>
        <dbReference type="ARBA" id="ARBA00022694"/>
    </source>
</evidence>
<dbReference type="Gene3D" id="3.30.420.40">
    <property type="match status" value="2"/>
</dbReference>
<comment type="catalytic activity">
    <reaction evidence="6 7">
        <text>L-threonylcarbamoyladenylate + adenosine(37) in tRNA = N(6)-L-threonylcarbamoyladenosine(37) in tRNA + AMP + H(+)</text>
        <dbReference type="Rhea" id="RHEA:37059"/>
        <dbReference type="Rhea" id="RHEA-COMP:10162"/>
        <dbReference type="Rhea" id="RHEA-COMP:10163"/>
        <dbReference type="ChEBI" id="CHEBI:15378"/>
        <dbReference type="ChEBI" id="CHEBI:73682"/>
        <dbReference type="ChEBI" id="CHEBI:74411"/>
        <dbReference type="ChEBI" id="CHEBI:74418"/>
        <dbReference type="ChEBI" id="CHEBI:456215"/>
        <dbReference type="EC" id="2.3.1.234"/>
    </reaction>
</comment>
<proteinExistence type="inferred from homology"/>
<feature type="binding site" evidence="7">
    <location>
        <begin position="137"/>
        <end position="141"/>
    </location>
    <ligand>
        <name>substrate</name>
    </ligand>
</feature>
<evidence type="ECO:0000256" key="3">
    <source>
        <dbReference type="ARBA" id="ARBA00022723"/>
    </source>
</evidence>
<dbReference type="PANTHER" id="PTHR11735">
    <property type="entry name" value="TRNA N6-ADENOSINE THREONYLCARBAMOYLTRANSFERASE"/>
    <property type="match status" value="1"/>
</dbReference>
<dbReference type="PANTHER" id="PTHR11735:SF6">
    <property type="entry name" value="TRNA N6-ADENOSINE THREONYLCARBAMOYLTRANSFERASE, MITOCHONDRIAL"/>
    <property type="match status" value="1"/>
</dbReference>
<dbReference type="EMBL" id="AP025028">
    <property type="protein sequence ID" value="BDA78332.1"/>
    <property type="molecule type" value="Genomic_DNA"/>
</dbReference>
<feature type="domain" description="Gcp-like" evidence="8">
    <location>
        <begin position="27"/>
        <end position="317"/>
    </location>
</feature>
<reference evidence="9 10" key="1">
    <citation type="submission" date="2021-08" db="EMBL/GenBank/DDBJ databases">
        <title>Complete genome sequence of Leptospira kobayashii strain E30.</title>
        <authorList>
            <person name="Nakao R."/>
            <person name="Nakamura S."/>
            <person name="Masuzawa T."/>
            <person name="Koizumi N."/>
        </authorList>
    </citation>
    <scope>NUCLEOTIDE SEQUENCE [LARGE SCALE GENOMIC DNA]</scope>
    <source>
        <strain evidence="9 10">E30</strain>
    </source>
</reference>
<keyword evidence="4 7" id="KW-0408">Iron</keyword>
<sequence length="346" mass="38172">MNSKIGIGIESSCDETSVAIVEAGKKLLSLKIYSQIESHAPYRGVVPELASRSHLEKINLLLEECLIEANVDWKDIAYIAVTTHPGLMGSLMIGAQLARCISLVHSIPIVPVNHLEAHLAVVSLEKEVPAFPWLGVLLSGGNSSVYRYSDWGNLQLIGDTMDDALGEAFDKVSALLDLPYPGGPVVEKEARKFFDRMEKPRGSLFPKLLKESSSDKIEFSFSGLKTAVLYHVKGKPKEDLDIPRICHDFQETAFELVTRNISKAVKNTGIRTVVCAGGVLANSTLREELEMVAKRQDWTLLYPSKKILCTDNGAMIANLGFYLWQKGFTAPLNFKVSPKRNLSQTI</sequence>
<keyword evidence="5 7" id="KW-0012">Acyltransferase</keyword>
<name>A0ABN6KBJ7_9LEPT</name>
<keyword evidence="3 7" id="KW-0479">Metal-binding</keyword>
<evidence type="ECO:0000256" key="5">
    <source>
        <dbReference type="ARBA" id="ARBA00023315"/>
    </source>
</evidence>